<dbReference type="SUPFAM" id="SSF51445">
    <property type="entry name" value="(Trans)glycosidases"/>
    <property type="match status" value="1"/>
</dbReference>
<protein>
    <submittedName>
        <fullName evidence="4">DUF4038 domain-containing protein</fullName>
    </submittedName>
</protein>
<comment type="caution">
    <text evidence="4">The sequence shown here is derived from an EMBL/GenBank/DDBJ whole genome shotgun (WGS) entry which is preliminary data.</text>
</comment>
<dbReference type="AlphaFoldDB" id="A0A6L9XU99"/>
<dbReference type="Pfam" id="PF13204">
    <property type="entry name" value="Apiosidase"/>
    <property type="match status" value="1"/>
</dbReference>
<proteinExistence type="predicted"/>
<dbReference type="InterPro" id="IPR025277">
    <property type="entry name" value="Apiosidase-like_cat_dom"/>
</dbReference>
<gene>
    <name evidence="4" type="ORF">G3T36_03575</name>
</gene>
<accession>A0A6L9XU99</accession>
<evidence type="ECO:0000313" key="4">
    <source>
        <dbReference type="EMBL" id="NEN04943.1"/>
    </source>
</evidence>
<dbReference type="InterPro" id="IPR041239">
    <property type="entry name" value="DUF5605"/>
</dbReference>
<dbReference type="PANTHER" id="PTHR37836:SF2">
    <property type="entry name" value="DUF4038 DOMAIN-CONTAINING PROTEIN"/>
    <property type="match status" value="1"/>
</dbReference>
<evidence type="ECO:0000313" key="5">
    <source>
        <dbReference type="Proteomes" id="UP000474967"/>
    </source>
</evidence>
<dbReference type="EMBL" id="JAAGWY010000001">
    <property type="protein sequence ID" value="NEN04943.1"/>
    <property type="molecule type" value="Genomic_DNA"/>
</dbReference>
<dbReference type="Proteomes" id="UP000474967">
    <property type="component" value="Unassembled WGS sequence"/>
</dbReference>
<feature type="domain" description="DUF5060" evidence="2">
    <location>
        <begin position="111"/>
        <end position="172"/>
    </location>
</feature>
<organism evidence="4 5">
    <name type="scientific">Leifsonia tongyongensis</name>
    <dbReference type="NCBI Taxonomy" id="1268043"/>
    <lineage>
        <taxon>Bacteria</taxon>
        <taxon>Bacillati</taxon>
        <taxon>Actinomycetota</taxon>
        <taxon>Actinomycetes</taxon>
        <taxon>Micrococcales</taxon>
        <taxon>Microbacteriaceae</taxon>
        <taxon>Leifsonia</taxon>
    </lineage>
</organism>
<dbReference type="InterPro" id="IPR017853">
    <property type="entry name" value="GH"/>
</dbReference>
<evidence type="ECO:0000259" key="3">
    <source>
        <dbReference type="Pfam" id="PF18310"/>
    </source>
</evidence>
<dbReference type="Gene3D" id="2.60.40.10">
    <property type="entry name" value="Immunoglobulins"/>
    <property type="match status" value="1"/>
</dbReference>
<name>A0A6L9XU99_9MICO</name>
<dbReference type="GO" id="GO:0005975">
    <property type="term" value="P:carbohydrate metabolic process"/>
    <property type="evidence" value="ECO:0007669"/>
    <property type="project" value="UniProtKB-ARBA"/>
</dbReference>
<evidence type="ECO:0000259" key="1">
    <source>
        <dbReference type="Pfam" id="PF13204"/>
    </source>
</evidence>
<dbReference type="Pfam" id="PF16586">
    <property type="entry name" value="DUF5060"/>
    <property type="match status" value="1"/>
</dbReference>
<keyword evidence="5" id="KW-1185">Reference proteome</keyword>
<dbReference type="Gene3D" id="2.60.40.3950">
    <property type="match status" value="1"/>
</dbReference>
<dbReference type="InterPro" id="IPR013783">
    <property type="entry name" value="Ig-like_fold"/>
</dbReference>
<reference evidence="4 5" key="1">
    <citation type="journal article" date="2014" name="J. Microbiol.">
        <title>Diaminobutyricibacter tongyongensis gen. nov., sp. nov. and Homoserinibacter gongjuensis gen. nov., sp. nov. belong to the family Microbacteriaceae.</title>
        <authorList>
            <person name="Kim S.J."/>
            <person name="Ahn J.H."/>
            <person name="Weon H.Y."/>
            <person name="Hamada M."/>
            <person name="Suzuki K."/>
            <person name="Kwon S.W."/>
        </authorList>
    </citation>
    <scope>NUCLEOTIDE SEQUENCE [LARGE SCALE GENOMIC DNA]</scope>
    <source>
        <strain evidence="4 5">NBRC 108724</strain>
    </source>
</reference>
<dbReference type="PANTHER" id="PTHR37836">
    <property type="entry name" value="LMO1036 PROTEIN"/>
    <property type="match status" value="1"/>
</dbReference>
<sequence>MRTFDRWSTFGEALENEEARRLLEAEVPDLLGSSLAEQLRGFPLGGFLEFALAADADKARSLLQQLSTIEDTRPLPVEPPAIQPDADYESVAVAHASASVTLPDKPRLHETTEIVLAGPSHGNPFVDVELGAILTHGDLTLRVGGFYDDDGSYVLRFLLPIDGEWSFVTTSNARSLDGITGSISVADSDGRGPVRVVDQFAFAYADGSPYTPFGTTAYVWTLQPEALQDETIRTLKDSPFNKLRMGLFPKDFLYNSNDPDRYVFPRREDGGWDTTRFDVDYFRRLERRIKQLGELGIEADLILFHPYDRWGFAALGKAADDRYVKYVTRRLSGFANVWWSLANEYELLVSKRPDDWDRIARVIQAEDPSHHLMSIHNWTELFDYSADWATHASIQRNEGKMSQRVDEWRHRWGKPVVVDEFGYEGNLDQGWGNLTAEEVVEKFWDGTVRGGYLTHGETFHAEDEVLWWSKGGKLAGESPARVAFLRTIVSESPTGRVEPLPSDWDARWGGVKNEYILIYFGANRPLFRNVSIPEGMRARIDVIDTWNMNIQTVPGVHEGTVHVDLPARPYMAIRLTKADQ</sequence>
<feature type="domain" description="Apiosidase-like catalytic" evidence="1">
    <location>
        <begin position="203"/>
        <end position="462"/>
    </location>
</feature>
<feature type="domain" description="DUF5605" evidence="3">
    <location>
        <begin position="504"/>
        <end position="576"/>
    </location>
</feature>
<dbReference type="Pfam" id="PF18310">
    <property type="entry name" value="DUF5605"/>
    <property type="match status" value="1"/>
</dbReference>
<evidence type="ECO:0000259" key="2">
    <source>
        <dbReference type="Pfam" id="PF16586"/>
    </source>
</evidence>
<dbReference type="Gene3D" id="3.20.20.80">
    <property type="entry name" value="Glycosidases"/>
    <property type="match status" value="1"/>
</dbReference>
<dbReference type="InterPro" id="IPR032260">
    <property type="entry name" value="DUF5060"/>
</dbReference>